<dbReference type="InterPro" id="IPR047914">
    <property type="entry name" value="TagK-like_C"/>
</dbReference>
<evidence type="ECO:0000313" key="1">
    <source>
        <dbReference type="EMBL" id="SAK54678.1"/>
    </source>
</evidence>
<dbReference type="Proteomes" id="UP000054624">
    <property type="component" value="Unassembled WGS sequence"/>
</dbReference>
<organism evidence="1 2">
    <name type="scientific">Caballeronia temeraria</name>
    <dbReference type="NCBI Taxonomy" id="1777137"/>
    <lineage>
        <taxon>Bacteria</taxon>
        <taxon>Pseudomonadati</taxon>
        <taxon>Pseudomonadota</taxon>
        <taxon>Betaproteobacteria</taxon>
        <taxon>Burkholderiales</taxon>
        <taxon>Burkholderiaceae</taxon>
        <taxon>Caballeronia</taxon>
    </lineage>
</organism>
<reference evidence="2" key="1">
    <citation type="submission" date="2016-01" db="EMBL/GenBank/DDBJ databases">
        <authorList>
            <person name="Peeters Charlotte."/>
        </authorList>
    </citation>
    <scope>NUCLEOTIDE SEQUENCE [LARGE SCALE GENOMIC DNA]</scope>
</reference>
<proteinExistence type="predicted"/>
<gene>
    <name evidence="1" type="ORF">AWB76_02044</name>
</gene>
<dbReference type="EMBL" id="FCOI02000005">
    <property type="protein sequence ID" value="SAK54678.1"/>
    <property type="molecule type" value="Genomic_DNA"/>
</dbReference>
<keyword evidence="2" id="KW-1185">Reference proteome</keyword>
<sequence>MPAIATPGAPPDDDAIAHAEVSISGLFAEPQRLEEAIGLLGPQDELGRDDMNVGAAPEILALFAPPEYQADAALRRRFVPSGLARREHHALAIDSPLPEFNASLFHLDGTKK</sequence>
<dbReference type="AlphaFoldDB" id="A0A158AA33"/>
<name>A0A158AA33_9BURK</name>
<protein>
    <submittedName>
        <fullName evidence="1">Uncharacterized protein</fullName>
    </submittedName>
</protein>
<dbReference type="NCBIfam" id="NF033419">
    <property type="entry name" value="T6SS_TagK_dom"/>
    <property type="match status" value="1"/>
</dbReference>
<evidence type="ECO:0000313" key="2">
    <source>
        <dbReference type="Proteomes" id="UP000054624"/>
    </source>
</evidence>
<accession>A0A158AA33</accession>
<dbReference type="STRING" id="1777137.AWB76_02044"/>